<dbReference type="EMBL" id="CM035440">
    <property type="protein sequence ID" value="KAH7282170.1"/>
    <property type="molecule type" value="Genomic_DNA"/>
</dbReference>
<evidence type="ECO:0000313" key="2">
    <source>
        <dbReference type="EMBL" id="KAH7282170.1"/>
    </source>
</evidence>
<organism evidence="2 3">
    <name type="scientific">Ceratopteris richardii</name>
    <name type="common">Triangle waterfern</name>
    <dbReference type="NCBI Taxonomy" id="49495"/>
    <lineage>
        <taxon>Eukaryota</taxon>
        <taxon>Viridiplantae</taxon>
        <taxon>Streptophyta</taxon>
        <taxon>Embryophyta</taxon>
        <taxon>Tracheophyta</taxon>
        <taxon>Polypodiopsida</taxon>
        <taxon>Polypodiidae</taxon>
        <taxon>Polypodiales</taxon>
        <taxon>Pteridineae</taxon>
        <taxon>Pteridaceae</taxon>
        <taxon>Parkerioideae</taxon>
        <taxon>Ceratopteris</taxon>
    </lineage>
</organism>
<name>A0A8T2QEX5_CERRI</name>
<gene>
    <name evidence="2" type="ORF">KP509_35G016400</name>
</gene>
<accession>A0A8T2QEX5</accession>
<evidence type="ECO:0000256" key="1">
    <source>
        <dbReference type="SAM" id="Phobius"/>
    </source>
</evidence>
<keyword evidence="1" id="KW-0812">Transmembrane</keyword>
<protein>
    <submittedName>
        <fullName evidence="2">Uncharacterized protein</fullName>
    </submittedName>
</protein>
<dbReference type="AlphaFoldDB" id="A0A8T2QEX5"/>
<comment type="caution">
    <text evidence="2">The sequence shown here is derived from an EMBL/GenBank/DDBJ whole genome shotgun (WGS) entry which is preliminary data.</text>
</comment>
<keyword evidence="1" id="KW-0472">Membrane</keyword>
<feature type="transmembrane region" description="Helical" evidence="1">
    <location>
        <begin position="75"/>
        <end position="98"/>
    </location>
</feature>
<keyword evidence="3" id="KW-1185">Reference proteome</keyword>
<keyword evidence="1" id="KW-1133">Transmembrane helix</keyword>
<reference evidence="2" key="1">
    <citation type="submission" date="2021-08" db="EMBL/GenBank/DDBJ databases">
        <title>WGS assembly of Ceratopteris richardii.</title>
        <authorList>
            <person name="Marchant D.B."/>
            <person name="Chen G."/>
            <person name="Jenkins J."/>
            <person name="Shu S."/>
            <person name="Leebens-Mack J."/>
            <person name="Grimwood J."/>
            <person name="Schmutz J."/>
            <person name="Soltis P."/>
            <person name="Soltis D."/>
            <person name="Chen Z.-H."/>
        </authorList>
    </citation>
    <scope>NUCLEOTIDE SEQUENCE</scope>
    <source>
        <strain evidence="2">Whitten #5841</strain>
        <tissue evidence="2">Leaf</tissue>
    </source>
</reference>
<sequence>MYPSGIYGEATYCGITGATEIMRSSNLIRDFIHALKMVLYREGIQSLLHIRDVPDTDFSLNHVLSKHHHNRWRDILLSLYCMDRFIMVFMLYVFFVLLCCKESWPLHSLVCMEKPHIVYYLGQQNWGLQIWKKGFYSCSQNGVVQRRDIEPSSH</sequence>
<dbReference type="Proteomes" id="UP000825935">
    <property type="component" value="Chromosome 35"/>
</dbReference>
<proteinExistence type="predicted"/>
<evidence type="ECO:0000313" key="3">
    <source>
        <dbReference type="Proteomes" id="UP000825935"/>
    </source>
</evidence>